<dbReference type="GO" id="GO:0015833">
    <property type="term" value="P:peptide transport"/>
    <property type="evidence" value="ECO:0007669"/>
    <property type="project" value="TreeGrafter"/>
</dbReference>
<evidence type="ECO:0000259" key="1">
    <source>
        <dbReference type="Pfam" id="PF00496"/>
    </source>
</evidence>
<dbReference type="Proteomes" id="UP000885660">
    <property type="component" value="Unassembled WGS sequence"/>
</dbReference>
<dbReference type="InterPro" id="IPR000914">
    <property type="entry name" value="SBP_5_dom"/>
</dbReference>
<dbReference type="InterPro" id="IPR039424">
    <property type="entry name" value="SBP_5"/>
</dbReference>
<dbReference type="PANTHER" id="PTHR30290:SF34">
    <property type="entry name" value="ABC TRANSPORTER, PERIPLASMIC OLIGO-PEPTIDE BINDING PROTEIN, PUTATIVE-RELATED"/>
    <property type="match status" value="1"/>
</dbReference>
<dbReference type="SUPFAM" id="SSF53850">
    <property type="entry name" value="Periplasmic binding protein-like II"/>
    <property type="match status" value="1"/>
</dbReference>
<dbReference type="GO" id="GO:1904680">
    <property type="term" value="F:peptide transmembrane transporter activity"/>
    <property type="evidence" value="ECO:0007669"/>
    <property type="project" value="TreeGrafter"/>
</dbReference>
<gene>
    <name evidence="2" type="ORF">ENG47_05230</name>
</gene>
<dbReference type="PANTHER" id="PTHR30290">
    <property type="entry name" value="PERIPLASMIC BINDING COMPONENT OF ABC TRANSPORTER"/>
    <property type="match status" value="1"/>
</dbReference>
<dbReference type="GO" id="GO:0043190">
    <property type="term" value="C:ATP-binding cassette (ABC) transporter complex"/>
    <property type="evidence" value="ECO:0007669"/>
    <property type="project" value="InterPro"/>
</dbReference>
<dbReference type="PIRSF" id="PIRSF002741">
    <property type="entry name" value="MppA"/>
    <property type="match status" value="1"/>
</dbReference>
<protein>
    <submittedName>
        <fullName evidence="2">ABC transporter substrate-binding protein</fullName>
    </submittedName>
</protein>
<dbReference type="InterPro" id="IPR030678">
    <property type="entry name" value="Peptide/Ni-bd"/>
</dbReference>
<accession>A0A7V0QSJ1</accession>
<sequence length="578" mass="66248">MVVGIMLIGLTGAASVGQVKNPNTLIIADIGTVDSLDPAWAYDTASAARIFNIYETLITFKNGKTDEFVPLLATKVPTVENGLISPDGLTYTFPIRKGVKFHNGETLTPEDVEYSFERAMVQDRDGGPVWMLYEPLLGVHGSRDEKGNIVVSFKDIDRAIEVKDNSVVFHLKQPYPPFLAILANTWSSIVSKKFCVEHGDWPGTAETWKKYNNPEPGKETLHGIACGTGPFKLERWEPGVETTLVRFDGYWREPAKLKRVIWKIVEEWTTRKLMFLAGDADIIYVPRQYIKELEGVKGIRVVKNLPSLALSALFFNFKINPEGNPDIGSGKLDGKGIPPDFFSDKDVRLGFAYSFDWKTYLKDVFMNEAVQPVGPIVEGLPYRNPKQETYYFDSEKAKEHFKKAWGGKVWEKGFKFTILYNSGNTQREIAARMIEENVEALNPKFKIEVRPVEWATYLKELVNHRLTLFIIGWLADYADPHNFVHPFMHSKGDFSAFQSYKNPVVDQLIEEGIKTVDPKKRKQIYYQLQWIYYEDVPSVPLYQALLRHYERDWVHGWYYNPIYPGGEIQGYLYPIYKK</sequence>
<dbReference type="Gene3D" id="3.40.190.10">
    <property type="entry name" value="Periplasmic binding protein-like II"/>
    <property type="match status" value="1"/>
</dbReference>
<organism evidence="2">
    <name type="scientific">Aerophobetes bacterium</name>
    <dbReference type="NCBI Taxonomy" id="2030807"/>
    <lineage>
        <taxon>Bacteria</taxon>
        <taxon>Candidatus Aerophobota</taxon>
    </lineage>
</organism>
<proteinExistence type="predicted"/>
<feature type="domain" description="Solute-binding protein family 5" evidence="1">
    <location>
        <begin position="67"/>
        <end position="493"/>
    </location>
</feature>
<reference evidence="2" key="1">
    <citation type="journal article" date="2020" name="mSystems">
        <title>Genome- and Community-Level Interaction Insights into Carbon Utilization and Element Cycling Functions of Hydrothermarchaeota in Hydrothermal Sediment.</title>
        <authorList>
            <person name="Zhou Z."/>
            <person name="Liu Y."/>
            <person name="Xu W."/>
            <person name="Pan J."/>
            <person name="Luo Z.H."/>
            <person name="Li M."/>
        </authorList>
    </citation>
    <scope>NUCLEOTIDE SEQUENCE [LARGE SCALE GENOMIC DNA]</scope>
    <source>
        <strain evidence="2">HyVt-219</strain>
    </source>
</reference>
<dbReference type="GO" id="GO:0042597">
    <property type="term" value="C:periplasmic space"/>
    <property type="evidence" value="ECO:0007669"/>
    <property type="project" value="UniProtKB-ARBA"/>
</dbReference>
<dbReference type="Gene3D" id="3.90.76.10">
    <property type="entry name" value="Dipeptide-binding Protein, Domain 1"/>
    <property type="match status" value="1"/>
</dbReference>
<dbReference type="CDD" id="cd08512">
    <property type="entry name" value="PBP2_NikA_DppA_OppA_like_7"/>
    <property type="match status" value="1"/>
</dbReference>
<comment type="caution">
    <text evidence="2">The sequence shown here is derived from an EMBL/GenBank/DDBJ whole genome shotgun (WGS) entry which is preliminary data.</text>
</comment>
<dbReference type="Pfam" id="PF00496">
    <property type="entry name" value="SBP_bac_5"/>
    <property type="match status" value="1"/>
</dbReference>
<dbReference type="AlphaFoldDB" id="A0A7V0QSJ1"/>
<dbReference type="EMBL" id="DRBC01000320">
    <property type="protein sequence ID" value="HDN85137.1"/>
    <property type="molecule type" value="Genomic_DNA"/>
</dbReference>
<evidence type="ECO:0000313" key="2">
    <source>
        <dbReference type="EMBL" id="HDN85137.1"/>
    </source>
</evidence>
<dbReference type="Gene3D" id="3.10.105.10">
    <property type="entry name" value="Dipeptide-binding Protein, Domain 3"/>
    <property type="match status" value="1"/>
</dbReference>
<name>A0A7V0QSJ1_UNCAE</name>